<accession>A0A7J6GBN9</accession>
<reference evidence="1 2" key="1">
    <citation type="journal article" date="2020" name="bioRxiv">
        <title>Sequence and annotation of 42 cannabis genomes reveals extensive copy number variation in cannabinoid synthesis and pathogen resistance genes.</title>
        <authorList>
            <person name="Mckernan K.J."/>
            <person name="Helbert Y."/>
            <person name="Kane L.T."/>
            <person name="Ebling H."/>
            <person name="Zhang L."/>
            <person name="Liu B."/>
            <person name="Eaton Z."/>
            <person name="Mclaughlin S."/>
            <person name="Kingan S."/>
            <person name="Baybayan P."/>
            <person name="Concepcion G."/>
            <person name="Jordan M."/>
            <person name="Riva A."/>
            <person name="Barbazuk W."/>
            <person name="Harkins T."/>
        </authorList>
    </citation>
    <scope>NUCLEOTIDE SEQUENCE [LARGE SCALE GENOMIC DNA]</scope>
    <source>
        <strain evidence="2">cv. Jamaican Lion 4</strain>
        <tissue evidence="1">Leaf</tissue>
    </source>
</reference>
<evidence type="ECO:0000313" key="1">
    <source>
        <dbReference type="EMBL" id="KAF4380371.1"/>
    </source>
</evidence>
<evidence type="ECO:0000313" key="2">
    <source>
        <dbReference type="Proteomes" id="UP000525078"/>
    </source>
</evidence>
<dbReference type="EMBL" id="JAATIP010000065">
    <property type="protein sequence ID" value="KAF4380371.1"/>
    <property type="molecule type" value="Genomic_DNA"/>
</dbReference>
<dbReference type="PANTHER" id="PTHR47926:SF347">
    <property type="entry name" value="PENTATRICOPEPTIDE REPEAT-CONTAINING PROTEIN"/>
    <property type="match status" value="1"/>
</dbReference>
<dbReference type="InterPro" id="IPR046960">
    <property type="entry name" value="PPR_At4g14850-like_plant"/>
</dbReference>
<sequence>MPIKPNVVVWGALLKACWFWMDMKLGERVAKKMFSLEPKPLYAYIILSNIYLGHKMYSRCNLIYPNIALLFGENHHIIGDDLQQNYADKSDYGAMTMIDWACQ</sequence>
<dbReference type="AlphaFoldDB" id="A0A7J6GBN9"/>
<dbReference type="GO" id="GO:0009451">
    <property type="term" value="P:RNA modification"/>
    <property type="evidence" value="ECO:0007669"/>
    <property type="project" value="InterPro"/>
</dbReference>
<dbReference type="PANTHER" id="PTHR47926">
    <property type="entry name" value="PENTATRICOPEPTIDE REPEAT-CONTAINING PROTEIN"/>
    <property type="match status" value="1"/>
</dbReference>
<organism evidence="1 2">
    <name type="scientific">Cannabis sativa</name>
    <name type="common">Hemp</name>
    <name type="synonym">Marijuana</name>
    <dbReference type="NCBI Taxonomy" id="3483"/>
    <lineage>
        <taxon>Eukaryota</taxon>
        <taxon>Viridiplantae</taxon>
        <taxon>Streptophyta</taxon>
        <taxon>Embryophyta</taxon>
        <taxon>Tracheophyta</taxon>
        <taxon>Spermatophyta</taxon>
        <taxon>Magnoliopsida</taxon>
        <taxon>eudicotyledons</taxon>
        <taxon>Gunneridae</taxon>
        <taxon>Pentapetalae</taxon>
        <taxon>rosids</taxon>
        <taxon>fabids</taxon>
        <taxon>Rosales</taxon>
        <taxon>Cannabaceae</taxon>
        <taxon>Cannabis</taxon>
    </lineage>
</organism>
<comment type="caution">
    <text evidence="1">The sequence shown here is derived from an EMBL/GenBank/DDBJ whole genome shotgun (WGS) entry which is preliminary data.</text>
</comment>
<name>A0A7J6GBN9_CANSA</name>
<protein>
    <submittedName>
        <fullName evidence="1">Uncharacterized protein</fullName>
    </submittedName>
</protein>
<dbReference type="Proteomes" id="UP000525078">
    <property type="component" value="Unassembled WGS sequence"/>
</dbReference>
<dbReference type="GO" id="GO:0003723">
    <property type="term" value="F:RNA binding"/>
    <property type="evidence" value="ECO:0007669"/>
    <property type="project" value="InterPro"/>
</dbReference>
<gene>
    <name evidence="1" type="ORF">F8388_024664</name>
</gene>
<proteinExistence type="predicted"/>